<dbReference type="EMBL" id="MHSR01000013">
    <property type="protein sequence ID" value="OHA46765.1"/>
    <property type="molecule type" value="Genomic_DNA"/>
</dbReference>
<dbReference type="InterPro" id="IPR056823">
    <property type="entry name" value="TEN-like_YD-shell"/>
</dbReference>
<dbReference type="NCBIfam" id="TIGR03696">
    <property type="entry name" value="Rhs_assc_core"/>
    <property type="match status" value="1"/>
</dbReference>
<dbReference type="Pfam" id="PF25023">
    <property type="entry name" value="TEN_YD-shell"/>
    <property type="match status" value="1"/>
</dbReference>
<dbReference type="PANTHER" id="PTHR32305">
    <property type="match status" value="1"/>
</dbReference>
<dbReference type="Proteomes" id="UP000178869">
    <property type="component" value="Unassembled WGS sequence"/>
</dbReference>
<sequence>MILESESKSQFSHQLFNAWLNGLWPQDNDPFGRRIEYKVIAGNQTTISKYLYDNEDIAFIIDGSNVITHAFVHGPGIDEPIAFTDVNNTPYFYMYDGLGSVVGLTNNSEHVAESYDYDSFGRYLGQGSNAIKQPYTFTGREFDQESELYYYRARYYDPQIGRFISRDAFGGFPDIPSTLHRYTYVRNNPINDIDPSGNIDISAAERLQASLPDTLNRIADVFELYGVGVKTPYAPEQIGFTVQYIGLSFGIPIDPGLVAVGVKATGVFSSLLSKTLHTIAKNLR</sequence>
<dbReference type="Gene3D" id="2.180.10.10">
    <property type="entry name" value="RHS repeat-associated core"/>
    <property type="match status" value="1"/>
</dbReference>
<reference evidence="3 4" key="1">
    <citation type="journal article" date="2016" name="Nat. Commun.">
        <title>Thousands of microbial genomes shed light on interconnected biogeochemical processes in an aquifer system.</title>
        <authorList>
            <person name="Anantharaman K."/>
            <person name="Brown C.T."/>
            <person name="Hug L.A."/>
            <person name="Sharon I."/>
            <person name="Castelle C.J."/>
            <person name="Probst A.J."/>
            <person name="Thomas B.C."/>
            <person name="Singh A."/>
            <person name="Wilkins M.J."/>
            <person name="Karaoz U."/>
            <person name="Brodie E.L."/>
            <person name="Williams K.H."/>
            <person name="Hubbard S.S."/>
            <person name="Banfield J.F."/>
        </authorList>
    </citation>
    <scope>NUCLEOTIDE SEQUENCE [LARGE SCALE GENOMIC DNA]</scope>
</reference>
<comment type="caution">
    <text evidence="3">The sequence shown here is derived from an EMBL/GenBank/DDBJ whole genome shotgun (WGS) entry which is preliminary data.</text>
</comment>
<evidence type="ECO:0000256" key="1">
    <source>
        <dbReference type="ARBA" id="ARBA00022737"/>
    </source>
</evidence>
<evidence type="ECO:0000313" key="3">
    <source>
        <dbReference type="EMBL" id="OHA46765.1"/>
    </source>
</evidence>
<feature type="domain" description="Teneurin-like YD-shell" evidence="2">
    <location>
        <begin position="83"/>
        <end position="190"/>
    </location>
</feature>
<organism evidence="3 4">
    <name type="scientific">Candidatus Terrybacteria bacterium RIFCSPHIGHO2_01_FULL_43_35</name>
    <dbReference type="NCBI Taxonomy" id="1802361"/>
    <lineage>
        <taxon>Bacteria</taxon>
        <taxon>Candidatus Terryibacteriota</taxon>
    </lineage>
</organism>
<evidence type="ECO:0000313" key="4">
    <source>
        <dbReference type="Proteomes" id="UP000178869"/>
    </source>
</evidence>
<gene>
    <name evidence="3" type="ORF">A2828_02620</name>
</gene>
<evidence type="ECO:0000259" key="2">
    <source>
        <dbReference type="Pfam" id="PF25023"/>
    </source>
</evidence>
<dbReference type="PANTHER" id="PTHR32305:SF15">
    <property type="entry name" value="PROTEIN RHSA-RELATED"/>
    <property type="match status" value="1"/>
</dbReference>
<dbReference type="InterPro" id="IPR022385">
    <property type="entry name" value="Rhs_assc_core"/>
</dbReference>
<keyword evidence="1" id="KW-0677">Repeat</keyword>
<name>A0A1G2PEJ3_9BACT</name>
<proteinExistence type="predicted"/>
<dbReference type="AlphaFoldDB" id="A0A1G2PEJ3"/>
<accession>A0A1G2PEJ3</accession>
<protein>
    <recommendedName>
        <fullName evidence="2">Teneurin-like YD-shell domain-containing protein</fullName>
    </recommendedName>
</protein>
<dbReference type="InterPro" id="IPR050708">
    <property type="entry name" value="T6SS_VgrG/RHS"/>
</dbReference>